<evidence type="ECO:0000313" key="2">
    <source>
        <dbReference type="Proteomes" id="UP000293377"/>
    </source>
</evidence>
<accession>A0A4Q6I577</accession>
<name>A0A4Q6I577_9RICK</name>
<comment type="caution">
    <text evidence="1">The sequence shown here is derived from an EMBL/GenBank/DDBJ whole genome shotgun (WGS) entry which is preliminary data.</text>
</comment>
<reference evidence="1 2" key="1">
    <citation type="submission" date="2018-06" db="EMBL/GenBank/DDBJ databases">
        <title>Complete Genome Sequence of Ehrlichia minasensis Isolated From Cattle.</title>
        <authorList>
            <person name="Aguiar D.M."/>
            <person name="Araujo J.P.A.Jr."/>
            <person name="Nakazato L."/>
            <person name="Bard E."/>
            <person name="Cabezas-Cruz A."/>
        </authorList>
    </citation>
    <scope>NUCLEOTIDE SEQUENCE [LARGE SCALE GENOMIC DNA]</scope>
    <source>
        <strain evidence="1 2">B11</strain>
    </source>
</reference>
<gene>
    <name evidence="1" type="ORF">DRF75_01155</name>
</gene>
<proteinExistence type="predicted"/>
<dbReference type="EMBL" id="QOHL01000002">
    <property type="protein sequence ID" value="RZB13075.1"/>
    <property type="molecule type" value="Genomic_DNA"/>
</dbReference>
<evidence type="ECO:0000313" key="1">
    <source>
        <dbReference type="EMBL" id="RZB13075.1"/>
    </source>
</evidence>
<dbReference type="AlphaFoldDB" id="A0A4Q6I577"/>
<keyword evidence="2" id="KW-1185">Reference proteome</keyword>
<dbReference type="RefSeq" id="WP_129992517.1">
    <property type="nucleotide sequence ID" value="NZ_QOHL01000002.1"/>
</dbReference>
<organism evidence="1 2">
    <name type="scientific">Ehrlichia minasensis</name>
    <dbReference type="NCBI Taxonomy" id="1242993"/>
    <lineage>
        <taxon>Bacteria</taxon>
        <taxon>Pseudomonadati</taxon>
        <taxon>Pseudomonadota</taxon>
        <taxon>Alphaproteobacteria</taxon>
        <taxon>Rickettsiales</taxon>
        <taxon>Anaplasmataceae</taxon>
        <taxon>Ehrlichia</taxon>
    </lineage>
</organism>
<sequence>MELILLFEQGVPVLYPANVCSYDKSENSYKVDYPTLDLSMNVTPPGDNVPLHRLYGSTFTRYCIISSTSLPVCIYCLYGMTRGGGRRYL</sequence>
<dbReference type="Proteomes" id="UP000293377">
    <property type="component" value="Unassembled WGS sequence"/>
</dbReference>
<protein>
    <submittedName>
        <fullName evidence="1">Uncharacterized protein</fullName>
    </submittedName>
</protein>